<feature type="region of interest" description="Disordered" evidence="1">
    <location>
        <begin position="43"/>
        <end position="73"/>
    </location>
</feature>
<protein>
    <submittedName>
        <fullName evidence="2">Uncharacterized protein</fullName>
    </submittedName>
</protein>
<reference evidence="2 3" key="1">
    <citation type="submission" date="2019-05" db="EMBL/GenBank/DDBJ databases">
        <title>Another draft genome of Portunus trituberculatus and its Hox gene families provides insights of decapod evolution.</title>
        <authorList>
            <person name="Jeong J.-H."/>
            <person name="Song I."/>
            <person name="Kim S."/>
            <person name="Choi T."/>
            <person name="Kim D."/>
            <person name="Ryu S."/>
            <person name="Kim W."/>
        </authorList>
    </citation>
    <scope>NUCLEOTIDE SEQUENCE [LARGE SCALE GENOMIC DNA]</scope>
    <source>
        <tissue evidence="2">Muscle</tissue>
    </source>
</reference>
<gene>
    <name evidence="2" type="ORF">E2C01_065028</name>
</gene>
<accession>A0A5B7HHS4</accession>
<evidence type="ECO:0000313" key="3">
    <source>
        <dbReference type="Proteomes" id="UP000324222"/>
    </source>
</evidence>
<evidence type="ECO:0000313" key="2">
    <source>
        <dbReference type="EMBL" id="MPC70772.1"/>
    </source>
</evidence>
<sequence length="73" mass="8211">MRYTGTCVRSLAMESQQRHQASCCLGRHLAGFTITCHPPRATGRFTPLPGSKNTTFPSKNVWPSRDPRRLTTH</sequence>
<evidence type="ECO:0000256" key="1">
    <source>
        <dbReference type="SAM" id="MobiDB-lite"/>
    </source>
</evidence>
<proteinExistence type="predicted"/>
<dbReference type="AlphaFoldDB" id="A0A5B7HHS4"/>
<name>A0A5B7HHS4_PORTR</name>
<dbReference type="Proteomes" id="UP000324222">
    <property type="component" value="Unassembled WGS sequence"/>
</dbReference>
<keyword evidence="3" id="KW-1185">Reference proteome</keyword>
<dbReference type="EMBL" id="VSRR010031678">
    <property type="protein sequence ID" value="MPC70772.1"/>
    <property type="molecule type" value="Genomic_DNA"/>
</dbReference>
<organism evidence="2 3">
    <name type="scientific">Portunus trituberculatus</name>
    <name type="common">Swimming crab</name>
    <name type="synonym">Neptunus trituberculatus</name>
    <dbReference type="NCBI Taxonomy" id="210409"/>
    <lineage>
        <taxon>Eukaryota</taxon>
        <taxon>Metazoa</taxon>
        <taxon>Ecdysozoa</taxon>
        <taxon>Arthropoda</taxon>
        <taxon>Crustacea</taxon>
        <taxon>Multicrustacea</taxon>
        <taxon>Malacostraca</taxon>
        <taxon>Eumalacostraca</taxon>
        <taxon>Eucarida</taxon>
        <taxon>Decapoda</taxon>
        <taxon>Pleocyemata</taxon>
        <taxon>Brachyura</taxon>
        <taxon>Eubrachyura</taxon>
        <taxon>Portunoidea</taxon>
        <taxon>Portunidae</taxon>
        <taxon>Portuninae</taxon>
        <taxon>Portunus</taxon>
    </lineage>
</organism>
<comment type="caution">
    <text evidence="2">The sequence shown here is derived from an EMBL/GenBank/DDBJ whole genome shotgun (WGS) entry which is preliminary data.</text>
</comment>